<evidence type="ECO:0000256" key="6">
    <source>
        <dbReference type="SAM" id="Phobius"/>
    </source>
</evidence>
<keyword evidence="9" id="KW-1185">Reference proteome</keyword>
<dbReference type="SUPFAM" id="SSF55874">
    <property type="entry name" value="ATPase domain of HSP90 chaperone/DNA topoisomerase II/histidine kinase"/>
    <property type="match status" value="1"/>
</dbReference>
<dbReference type="Gene3D" id="1.20.5.1930">
    <property type="match status" value="1"/>
</dbReference>
<dbReference type="PANTHER" id="PTHR24421:SF63">
    <property type="entry name" value="SENSOR HISTIDINE KINASE DESK"/>
    <property type="match status" value="1"/>
</dbReference>
<proteinExistence type="predicted"/>
<name>A0A239TRP7_9STAP</name>
<feature type="transmembrane region" description="Helical" evidence="6">
    <location>
        <begin position="35"/>
        <end position="55"/>
    </location>
</feature>
<comment type="caution">
    <text evidence="8">The sequence shown here is derived from an EMBL/GenBank/DDBJ whole genome shotgun (WGS) entry which is preliminary data.</text>
</comment>
<gene>
    <name evidence="8" type="ORF">SPI02_11500</name>
</gene>
<dbReference type="CDD" id="cd16917">
    <property type="entry name" value="HATPase_UhpB-NarQ-NarX-like"/>
    <property type="match status" value="1"/>
</dbReference>
<feature type="transmembrane region" description="Helical" evidence="6">
    <location>
        <begin position="67"/>
        <end position="93"/>
    </location>
</feature>
<dbReference type="AlphaFoldDB" id="A0A239TRP7"/>
<comment type="catalytic activity">
    <reaction evidence="1">
        <text>ATP + protein L-histidine = ADP + protein N-phospho-L-histidine.</text>
        <dbReference type="EC" id="2.7.13.3"/>
    </reaction>
</comment>
<organism evidence="8 9">
    <name type="scientific">Staphylococcus piscifermentans</name>
    <dbReference type="NCBI Taxonomy" id="70258"/>
    <lineage>
        <taxon>Bacteria</taxon>
        <taxon>Bacillati</taxon>
        <taxon>Bacillota</taxon>
        <taxon>Bacilli</taxon>
        <taxon>Bacillales</taxon>
        <taxon>Staphylococcaceae</taxon>
        <taxon>Staphylococcus</taxon>
    </lineage>
</organism>
<evidence type="ECO:0000256" key="2">
    <source>
        <dbReference type="ARBA" id="ARBA00012438"/>
    </source>
</evidence>
<keyword evidence="5" id="KW-0902">Two-component regulatory system</keyword>
<dbReference type="GO" id="GO:0016020">
    <property type="term" value="C:membrane"/>
    <property type="evidence" value="ECO:0007669"/>
    <property type="project" value="InterPro"/>
</dbReference>
<dbReference type="PANTHER" id="PTHR24421">
    <property type="entry name" value="NITRATE/NITRITE SENSOR PROTEIN NARX-RELATED"/>
    <property type="match status" value="1"/>
</dbReference>
<evidence type="ECO:0000313" key="8">
    <source>
        <dbReference type="EMBL" id="GEP84565.1"/>
    </source>
</evidence>
<accession>A0A239TRP7</accession>
<keyword evidence="6" id="KW-0472">Membrane</keyword>
<dbReference type="Proteomes" id="UP000321736">
    <property type="component" value="Unassembled WGS sequence"/>
</dbReference>
<dbReference type="GO" id="GO:0046983">
    <property type="term" value="F:protein dimerization activity"/>
    <property type="evidence" value="ECO:0007669"/>
    <property type="project" value="InterPro"/>
</dbReference>
<dbReference type="InterPro" id="IPR036259">
    <property type="entry name" value="MFS_trans_sf"/>
</dbReference>
<evidence type="ECO:0000256" key="1">
    <source>
        <dbReference type="ARBA" id="ARBA00000085"/>
    </source>
</evidence>
<evidence type="ECO:0000256" key="4">
    <source>
        <dbReference type="ARBA" id="ARBA00022777"/>
    </source>
</evidence>
<dbReference type="GO" id="GO:0000155">
    <property type="term" value="F:phosphorelay sensor kinase activity"/>
    <property type="evidence" value="ECO:0007669"/>
    <property type="project" value="InterPro"/>
</dbReference>
<dbReference type="InterPro" id="IPR036890">
    <property type="entry name" value="HATPase_C_sf"/>
</dbReference>
<dbReference type="RefSeq" id="WP_095103990.1">
    <property type="nucleotide sequence ID" value="NZ_BKAR01000012.1"/>
</dbReference>
<dbReference type="Gene3D" id="3.30.565.10">
    <property type="entry name" value="Histidine kinase-like ATPase, C-terminal domain"/>
    <property type="match status" value="1"/>
</dbReference>
<evidence type="ECO:0000259" key="7">
    <source>
        <dbReference type="Pfam" id="PF07730"/>
    </source>
</evidence>
<feature type="transmembrane region" description="Helical" evidence="6">
    <location>
        <begin position="12"/>
        <end position="29"/>
    </location>
</feature>
<keyword evidence="6" id="KW-0812">Transmembrane</keyword>
<sequence length="365" mass="41621">MKLSKRLKEDPYGVSSFVYLVFPIIALFSDQIEGPKWLLILMIIIFSIDYYMMIFHVNDHTSKVKRLIYLLIHLIGIVYFCYAIGSTFVMFFFFGSFALPYVYRVSAKSLENYLYLTTIVMTSIYLITQYTPNAIIVVVIDLIVVIIAFTNFQNVENNKAKEKIEEKNRYINLLIAEQERQRIGQDLHDTLGHVFASLSIKSELAAKLIDIDIDKAKTEMQSVNQLSKEALEKVREIVDQLKFQSFREEVASVSHLLQETGIQFNFENAKIAKSINKGRQSILSMVLREAVNNIIKHAEATKVSGCLVETDTGYLFKIQDNGKGMEPSATALNSIEERVKLLGGNLKIISNQGLTIEIEFKRGEL</sequence>
<keyword evidence="6" id="KW-1133">Transmembrane helix</keyword>
<dbReference type="InterPro" id="IPR050482">
    <property type="entry name" value="Sensor_HK_TwoCompSys"/>
</dbReference>
<dbReference type="OrthoDB" id="9797605at2"/>
<reference evidence="8 9" key="1">
    <citation type="submission" date="2019-07" db="EMBL/GenBank/DDBJ databases">
        <title>Whole genome shotgun sequence of Staphylococcus piscifermentans NBRC 109625.</title>
        <authorList>
            <person name="Hosoyama A."/>
            <person name="Uohara A."/>
            <person name="Ohji S."/>
            <person name="Ichikawa N."/>
        </authorList>
    </citation>
    <scope>NUCLEOTIDE SEQUENCE [LARGE SCALE GENOMIC DNA]</scope>
    <source>
        <strain evidence="8 9">NBRC 109625</strain>
    </source>
</reference>
<dbReference type="Pfam" id="PF07730">
    <property type="entry name" value="HisKA_3"/>
    <property type="match status" value="1"/>
</dbReference>
<dbReference type="EMBL" id="BKAR01000012">
    <property type="protein sequence ID" value="GEP84565.1"/>
    <property type="molecule type" value="Genomic_DNA"/>
</dbReference>
<dbReference type="SUPFAM" id="SSF103473">
    <property type="entry name" value="MFS general substrate transporter"/>
    <property type="match status" value="1"/>
</dbReference>
<dbReference type="InterPro" id="IPR011712">
    <property type="entry name" value="Sig_transdc_His_kin_sub3_dim/P"/>
</dbReference>
<feature type="transmembrane region" description="Helical" evidence="6">
    <location>
        <begin position="135"/>
        <end position="152"/>
    </location>
</feature>
<feature type="domain" description="Signal transduction histidine kinase subgroup 3 dimerisation and phosphoacceptor" evidence="7">
    <location>
        <begin position="179"/>
        <end position="242"/>
    </location>
</feature>
<evidence type="ECO:0000313" key="9">
    <source>
        <dbReference type="Proteomes" id="UP000321736"/>
    </source>
</evidence>
<keyword evidence="4 8" id="KW-0418">Kinase</keyword>
<keyword evidence="3" id="KW-0808">Transferase</keyword>
<protein>
    <recommendedName>
        <fullName evidence="2">histidine kinase</fullName>
        <ecNumber evidence="2">2.7.13.3</ecNumber>
    </recommendedName>
</protein>
<evidence type="ECO:0000256" key="3">
    <source>
        <dbReference type="ARBA" id="ARBA00022679"/>
    </source>
</evidence>
<dbReference type="EC" id="2.7.13.3" evidence="2"/>
<evidence type="ECO:0000256" key="5">
    <source>
        <dbReference type="ARBA" id="ARBA00023012"/>
    </source>
</evidence>